<dbReference type="Pfam" id="PF00703">
    <property type="entry name" value="Glyco_hydro_2"/>
    <property type="match status" value="1"/>
</dbReference>
<feature type="non-terminal residue" evidence="6">
    <location>
        <position position="314"/>
    </location>
</feature>
<dbReference type="InterPro" id="IPR008979">
    <property type="entry name" value="Galactose-bd-like_sf"/>
</dbReference>
<dbReference type="PANTHER" id="PTHR42732">
    <property type="entry name" value="BETA-GALACTOSIDASE"/>
    <property type="match status" value="1"/>
</dbReference>
<gene>
    <name evidence="6" type="ORF">EVA_06058</name>
</gene>
<evidence type="ECO:0000256" key="3">
    <source>
        <dbReference type="ARBA" id="ARBA00023295"/>
    </source>
</evidence>
<dbReference type="Gene3D" id="3.20.20.80">
    <property type="entry name" value="Glycosidases"/>
    <property type="match status" value="1"/>
</dbReference>
<evidence type="ECO:0000256" key="2">
    <source>
        <dbReference type="ARBA" id="ARBA00022801"/>
    </source>
</evidence>
<dbReference type="InterPro" id="IPR051913">
    <property type="entry name" value="GH2_Domain-Containing"/>
</dbReference>
<proteinExistence type="inferred from homology"/>
<comment type="caution">
    <text evidence="6">The sequence shown here is derived from an EMBL/GenBank/DDBJ whole genome shotgun (WGS) entry which is preliminary data.</text>
</comment>
<evidence type="ECO:0000259" key="4">
    <source>
        <dbReference type="Pfam" id="PF00703"/>
    </source>
</evidence>
<dbReference type="SUPFAM" id="SSF49785">
    <property type="entry name" value="Galactose-binding domain-like"/>
    <property type="match status" value="1"/>
</dbReference>
<evidence type="ECO:0000313" key="6">
    <source>
        <dbReference type="EMBL" id="EJX05834.1"/>
    </source>
</evidence>
<dbReference type="GO" id="GO:0004553">
    <property type="term" value="F:hydrolase activity, hydrolyzing O-glycosyl compounds"/>
    <property type="evidence" value="ECO:0007669"/>
    <property type="project" value="InterPro"/>
</dbReference>
<evidence type="ECO:0000259" key="5">
    <source>
        <dbReference type="Pfam" id="PF02837"/>
    </source>
</evidence>
<dbReference type="InterPro" id="IPR017853">
    <property type="entry name" value="GH"/>
</dbReference>
<keyword evidence="2 6" id="KW-0378">Hydrolase</keyword>
<protein>
    <submittedName>
        <fullName evidence="6">Glycoside hydrolase family 2 sugar binding protein</fullName>
    </submittedName>
</protein>
<dbReference type="Gene3D" id="2.60.40.10">
    <property type="entry name" value="Immunoglobulins"/>
    <property type="match status" value="1"/>
</dbReference>
<evidence type="ECO:0000256" key="1">
    <source>
        <dbReference type="ARBA" id="ARBA00007401"/>
    </source>
</evidence>
<dbReference type="InterPro" id="IPR006104">
    <property type="entry name" value="Glyco_hydro_2_N"/>
</dbReference>
<accession>J9GFX1</accession>
<organism evidence="6">
    <name type="scientific">gut metagenome</name>
    <dbReference type="NCBI Taxonomy" id="749906"/>
    <lineage>
        <taxon>unclassified sequences</taxon>
        <taxon>metagenomes</taxon>
        <taxon>organismal metagenomes</taxon>
    </lineage>
</organism>
<reference evidence="6" key="1">
    <citation type="journal article" date="2012" name="PLoS ONE">
        <title>Gene sets for utilization of primary and secondary nutrition supplies in the distal gut of endangered iberian lynx.</title>
        <authorList>
            <person name="Alcaide M."/>
            <person name="Messina E."/>
            <person name="Richter M."/>
            <person name="Bargiela R."/>
            <person name="Peplies J."/>
            <person name="Huws S.A."/>
            <person name="Newbold C.J."/>
            <person name="Golyshin P.N."/>
            <person name="Simon M.A."/>
            <person name="Lopez G."/>
            <person name="Yakimov M.M."/>
            <person name="Ferrer M."/>
        </authorList>
    </citation>
    <scope>NUCLEOTIDE SEQUENCE</scope>
</reference>
<keyword evidence="3" id="KW-0326">Glycosidase</keyword>
<feature type="domain" description="Glycoside hydrolase family 2 immunoglobulin-like beta-sandwich" evidence="4">
    <location>
        <begin position="180"/>
        <end position="282"/>
    </location>
</feature>
<dbReference type="InterPro" id="IPR006102">
    <property type="entry name" value="Ig-like_GH2"/>
</dbReference>
<dbReference type="GO" id="GO:0005975">
    <property type="term" value="P:carbohydrate metabolic process"/>
    <property type="evidence" value="ECO:0007669"/>
    <property type="project" value="InterPro"/>
</dbReference>
<comment type="similarity">
    <text evidence="1">Belongs to the glycosyl hydrolase 2 family.</text>
</comment>
<dbReference type="SUPFAM" id="SSF51445">
    <property type="entry name" value="(Trans)glycosidases"/>
    <property type="match status" value="1"/>
</dbReference>
<dbReference type="PANTHER" id="PTHR42732:SF1">
    <property type="entry name" value="BETA-MANNOSIDASE"/>
    <property type="match status" value="1"/>
</dbReference>
<dbReference type="SUPFAM" id="SSF49303">
    <property type="entry name" value="beta-Galactosidase/glucuronidase domain"/>
    <property type="match status" value="1"/>
</dbReference>
<feature type="domain" description="Glycosyl hydrolases family 2 sugar binding" evidence="5">
    <location>
        <begin position="81"/>
        <end position="170"/>
    </location>
</feature>
<dbReference type="InterPro" id="IPR013783">
    <property type="entry name" value="Ig-like_fold"/>
</dbReference>
<dbReference type="InterPro" id="IPR036156">
    <property type="entry name" value="Beta-gal/glucu_dom_sf"/>
</dbReference>
<name>J9GFX1_9ZZZZ</name>
<sequence>MRKETVLTEGWRFAKTQASNCWRRSFDDSNFQQVQVPHDYAIEGPFDKNNDLQFIGIESDGRADGLAHSGRTGGLPIGERAVYRKELFVPLELQGNRVTLEFDGVMFNSTVYVNDRKAGGWYYGYTSFEVDITSYVKFGQKNLVAVLVEPHYGMSRWYTGAGIYRKVKLVYKNPAHIAFEGVCVRSELQGKGAKLAVQTDLCNLDAEEGLWLDSIVLSPSGDEVARVSAPVHILPSQTLEQQIQLCTAQLWDQQHPRLYCLISRLHKQDEVVDETKTVFGLRTLEFNQQGFYLNGKRTQIRGVCLHHDQGALGA</sequence>
<dbReference type="Gene3D" id="2.60.120.260">
    <property type="entry name" value="Galactose-binding domain-like"/>
    <property type="match status" value="1"/>
</dbReference>
<dbReference type="AlphaFoldDB" id="J9GFX1"/>
<dbReference type="Pfam" id="PF02837">
    <property type="entry name" value="Glyco_hydro_2_N"/>
    <property type="match status" value="1"/>
</dbReference>
<dbReference type="EMBL" id="AMCI01001345">
    <property type="protein sequence ID" value="EJX05834.1"/>
    <property type="molecule type" value="Genomic_DNA"/>
</dbReference>